<accession>A0A1U9ZX13</accession>
<dbReference type="Gene3D" id="1.10.10.60">
    <property type="entry name" value="Homeodomain-like"/>
    <property type="match status" value="1"/>
</dbReference>
<dbReference type="PRINTS" id="PR00455">
    <property type="entry name" value="HTHTETR"/>
</dbReference>
<dbReference type="InterPro" id="IPR009057">
    <property type="entry name" value="Homeodomain-like_sf"/>
</dbReference>
<dbReference type="Gene3D" id="1.10.357.10">
    <property type="entry name" value="Tetracycline Repressor, domain 2"/>
    <property type="match status" value="1"/>
</dbReference>
<keyword evidence="7" id="KW-1185">Reference proteome</keyword>
<name>A0A1U9ZX13_9ACTN</name>
<evidence type="ECO:0000259" key="5">
    <source>
        <dbReference type="PROSITE" id="PS50977"/>
    </source>
</evidence>
<evidence type="ECO:0000256" key="2">
    <source>
        <dbReference type="ARBA" id="ARBA00023125"/>
    </source>
</evidence>
<dbReference type="RefSeq" id="WP_080038654.1">
    <property type="nucleotide sequence ID" value="NZ_CP017717.1"/>
</dbReference>
<keyword evidence="1" id="KW-0805">Transcription regulation</keyword>
<dbReference type="EMBL" id="CP017717">
    <property type="protein sequence ID" value="AQZ62495.1"/>
    <property type="molecule type" value="Genomic_DNA"/>
</dbReference>
<evidence type="ECO:0000256" key="3">
    <source>
        <dbReference type="ARBA" id="ARBA00023163"/>
    </source>
</evidence>
<dbReference type="SUPFAM" id="SSF46689">
    <property type="entry name" value="Homeodomain-like"/>
    <property type="match status" value="1"/>
</dbReference>
<dbReference type="InterPro" id="IPR050109">
    <property type="entry name" value="HTH-type_TetR-like_transc_reg"/>
</dbReference>
<evidence type="ECO:0000313" key="6">
    <source>
        <dbReference type="EMBL" id="AQZ62495.1"/>
    </source>
</evidence>
<sequence length="204" mass="22278">MADETRRERKKLQTRQLLVDTALRLFAEQGYEQTTIAQITQAADVAKKTFFNHFPTKEDVLFADTGQYVEAAVEVIRERAPREHVSDVLLEIYERVFARRLAEGPLAGAGKDLKRLDDTVMKLPAVQAKALHVMFDLQQAIAGALLNAYPGVLDPVTAAAAVGSLMGAAQAAGTASLRQGPSMEEYLASIRRALDVALQGLRSL</sequence>
<dbReference type="GO" id="GO:0003700">
    <property type="term" value="F:DNA-binding transcription factor activity"/>
    <property type="evidence" value="ECO:0007669"/>
    <property type="project" value="TreeGrafter"/>
</dbReference>
<keyword evidence="3" id="KW-0804">Transcription</keyword>
<evidence type="ECO:0000313" key="7">
    <source>
        <dbReference type="Proteomes" id="UP000190797"/>
    </source>
</evidence>
<dbReference type="PANTHER" id="PTHR30055">
    <property type="entry name" value="HTH-TYPE TRANSCRIPTIONAL REGULATOR RUTR"/>
    <property type="match status" value="1"/>
</dbReference>
<dbReference type="OrthoDB" id="3296001at2"/>
<proteinExistence type="predicted"/>
<reference evidence="7" key="1">
    <citation type="journal article" date="2017" name="Med. Chem. Commun.">
        <title>Nonomuraea sp. ATCC 55076 harbours the largest actinomycete chromosome to date and the kistamicin biosynthetic gene cluster.</title>
        <authorList>
            <person name="Nazari B."/>
            <person name="Forneris C.C."/>
            <person name="Gibson M.I."/>
            <person name="Moon K."/>
            <person name="Schramma K.R."/>
            <person name="Seyedsayamdost M.R."/>
        </authorList>
    </citation>
    <scope>NUCLEOTIDE SEQUENCE [LARGE SCALE GENOMIC DNA]</scope>
    <source>
        <strain evidence="7">ATCC 55076</strain>
    </source>
</reference>
<dbReference type="PANTHER" id="PTHR30055:SF234">
    <property type="entry name" value="HTH-TYPE TRANSCRIPTIONAL REGULATOR BETI"/>
    <property type="match status" value="1"/>
</dbReference>
<dbReference type="KEGG" id="noa:BKM31_14410"/>
<evidence type="ECO:0000256" key="4">
    <source>
        <dbReference type="PROSITE-ProRule" id="PRU00335"/>
    </source>
</evidence>
<gene>
    <name evidence="6" type="ORF">BKM31_14410</name>
</gene>
<dbReference type="InterPro" id="IPR001647">
    <property type="entry name" value="HTH_TetR"/>
</dbReference>
<evidence type="ECO:0000256" key="1">
    <source>
        <dbReference type="ARBA" id="ARBA00023015"/>
    </source>
</evidence>
<protein>
    <submittedName>
        <fullName evidence="6">TetR family transcriptional regulator</fullName>
    </submittedName>
</protein>
<dbReference type="PROSITE" id="PS50977">
    <property type="entry name" value="HTH_TETR_2"/>
    <property type="match status" value="1"/>
</dbReference>
<dbReference type="Proteomes" id="UP000190797">
    <property type="component" value="Chromosome"/>
</dbReference>
<organism evidence="6 7">
    <name type="scientific">[Actinomadura] parvosata subsp. kistnae</name>
    <dbReference type="NCBI Taxonomy" id="1909395"/>
    <lineage>
        <taxon>Bacteria</taxon>
        <taxon>Bacillati</taxon>
        <taxon>Actinomycetota</taxon>
        <taxon>Actinomycetes</taxon>
        <taxon>Streptosporangiales</taxon>
        <taxon>Streptosporangiaceae</taxon>
        <taxon>Nonomuraea</taxon>
    </lineage>
</organism>
<keyword evidence="2 4" id="KW-0238">DNA-binding</keyword>
<feature type="domain" description="HTH tetR-type" evidence="5">
    <location>
        <begin position="12"/>
        <end position="72"/>
    </location>
</feature>
<dbReference type="Pfam" id="PF00440">
    <property type="entry name" value="TetR_N"/>
    <property type="match status" value="1"/>
</dbReference>
<dbReference type="AlphaFoldDB" id="A0A1U9ZX13"/>
<dbReference type="STRING" id="1909395.BKM31_14410"/>
<dbReference type="GO" id="GO:0000976">
    <property type="term" value="F:transcription cis-regulatory region binding"/>
    <property type="evidence" value="ECO:0007669"/>
    <property type="project" value="TreeGrafter"/>
</dbReference>
<feature type="DNA-binding region" description="H-T-H motif" evidence="4">
    <location>
        <begin position="35"/>
        <end position="54"/>
    </location>
</feature>